<feature type="domain" description="Gram-positive cocci surface proteins LPxTG" evidence="9">
    <location>
        <begin position="76"/>
        <end position="110"/>
    </location>
</feature>
<name>A0A2X0QL37_BROTH</name>
<comment type="subcellular location">
    <subcellularLocation>
        <location evidence="1">Secreted</location>
        <location evidence="1">Cell wall</location>
        <topology evidence="1">Peptidoglycan-anchor</topology>
    </subcellularLocation>
</comment>
<protein>
    <recommendedName>
        <fullName evidence="9">Gram-positive cocci surface proteins LPxTG domain-containing protein</fullName>
    </recommendedName>
</protein>
<dbReference type="PROSITE" id="PS50847">
    <property type="entry name" value="GRAM_POS_ANCHORING"/>
    <property type="match status" value="1"/>
</dbReference>
<reference evidence="11" key="1">
    <citation type="submission" date="2018-04" db="EMBL/GenBank/DDBJ databases">
        <authorList>
            <person name="Illikoud N."/>
        </authorList>
    </citation>
    <scope>NUCLEOTIDE SEQUENCE [LARGE SCALE GENOMIC DNA]</scope>
</reference>
<keyword evidence="2" id="KW-0134">Cell wall</keyword>
<feature type="transmembrane region" description="Helical" evidence="7">
    <location>
        <begin position="87"/>
        <end position="105"/>
    </location>
</feature>
<evidence type="ECO:0000256" key="4">
    <source>
        <dbReference type="ARBA" id="ARBA00022729"/>
    </source>
</evidence>
<keyword evidence="4 8" id="KW-0732">Signal</keyword>
<feature type="chain" id="PRO_5016023095" description="Gram-positive cocci surface proteins LPxTG domain-containing protein" evidence="8">
    <location>
        <begin position="26"/>
        <end position="110"/>
    </location>
</feature>
<keyword evidence="5" id="KW-0572">Peptidoglycan-anchor</keyword>
<sequence length="110" mass="11992">MKKKIFQSFGSLILFMILIPTVVLAVDYPSSTTARVNAGISFHGDNYKPEPIHPKPTQVNNNNTTSQSDNGLPSRLPTTGGGSKSTVANYLLPLIMMSAGFTLIIRKKRQ</sequence>
<evidence type="ECO:0000256" key="2">
    <source>
        <dbReference type="ARBA" id="ARBA00022512"/>
    </source>
</evidence>
<keyword evidence="7" id="KW-1133">Transmembrane helix</keyword>
<keyword evidence="7" id="KW-0812">Transmembrane</keyword>
<evidence type="ECO:0000313" key="10">
    <source>
        <dbReference type="EMBL" id="SPP29359.1"/>
    </source>
</evidence>
<accession>A0A2X0QL37</accession>
<evidence type="ECO:0000256" key="6">
    <source>
        <dbReference type="SAM" id="MobiDB-lite"/>
    </source>
</evidence>
<evidence type="ECO:0000256" key="5">
    <source>
        <dbReference type="ARBA" id="ARBA00023088"/>
    </source>
</evidence>
<evidence type="ECO:0000256" key="7">
    <source>
        <dbReference type="SAM" id="Phobius"/>
    </source>
</evidence>
<feature type="region of interest" description="Disordered" evidence="6">
    <location>
        <begin position="45"/>
        <end position="82"/>
    </location>
</feature>
<evidence type="ECO:0000313" key="11">
    <source>
        <dbReference type="Proteomes" id="UP000270190"/>
    </source>
</evidence>
<keyword evidence="3" id="KW-0964">Secreted</keyword>
<gene>
    <name evidence="10" type="ORF">BTBSAS_50007</name>
</gene>
<dbReference type="EMBL" id="OUNC01000045">
    <property type="protein sequence ID" value="SPP29359.1"/>
    <property type="molecule type" value="Genomic_DNA"/>
</dbReference>
<evidence type="ECO:0000256" key="1">
    <source>
        <dbReference type="ARBA" id="ARBA00004168"/>
    </source>
</evidence>
<organism evidence="10 11">
    <name type="scientific">Brochothrix thermosphacta</name>
    <name type="common">Microbacterium thermosphactum</name>
    <dbReference type="NCBI Taxonomy" id="2756"/>
    <lineage>
        <taxon>Bacteria</taxon>
        <taxon>Bacillati</taxon>
        <taxon>Bacillota</taxon>
        <taxon>Bacilli</taxon>
        <taxon>Bacillales</taxon>
        <taxon>Listeriaceae</taxon>
        <taxon>Brochothrix</taxon>
    </lineage>
</organism>
<proteinExistence type="predicted"/>
<evidence type="ECO:0000256" key="3">
    <source>
        <dbReference type="ARBA" id="ARBA00022525"/>
    </source>
</evidence>
<dbReference type="AlphaFoldDB" id="A0A2X0QL37"/>
<evidence type="ECO:0000256" key="8">
    <source>
        <dbReference type="SAM" id="SignalP"/>
    </source>
</evidence>
<keyword evidence="7" id="KW-0472">Membrane</keyword>
<dbReference type="Proteomes" id="UP000270190">
    <property type="component" value="Unassembled WGS sequence"/>
</dbReference>
<feature type="signal peptide" evidence="8">
    <location>
        <begin position="1"/>
        <end position="25"/>
    </location>
</feature>
<dbReference type="RefSeq" id="WP_120487987.1">
    <property type="nucleotide sequence ID" value="NZ_CBCPKC010000004.1"/>
</dbReference>
<dbReference type="InterPro" id="IPR019931">
    <property type="entry name" value="LPXTG_anchor"/>
</dbReference>
<evidence type="ECO:0000259" key="9">
    <source>
        <dbReference type="PROSITE" id="PS50847"/>
    </source>
</evidence>